<dbReference type="EMBL" id="QNUL01000003">
    <property type="protein sequence ID" value="REA63250.1"/>
    <property type="molecule type" value="Genomic_DNA"/>
</dbReference>
<evidence type="ECO:0000256" key="1">
    <source>
        <dbReference type="ARBA" id="ARBA00010211"/>
    </source>
</evidence>
<dbReference type="GO" id="GO:0016829">
    <property type="term" value="F:lyase activity"/>
    <property type="evidence" value="ECO:0007669"/>
    <property type="project" value="UniProtKB-KW"/>
</dbReference>
<dbReference type="InterPro" id="IPR036663">
    <property type="entry name" value="Fumarylacetoacetase_C_sf"/>
</dbReference>
<feature type="domain" description="Fumarylacetoacetase-like C-terminal" evidence="3">
    <location>
        <begin position="75"/>
        <end position="279"/>
    </location>
</feature>
<keyword evidence="4" id="KW-0456">Lyase</keyword>
<dbReference type="FunFam" id="3.90.850.10:FF:000002">
    <property type="entry name" value="2-hydroxyhepta-2,4-diene-1,7-dioate isomerase"/>
    <property type="match status" value="1"/>
</dbReference>
<reference evidence="4 5" key="1">
    <citation type="submission" date="2018-07" db="EMBL/GenBank/DDBJ databases">
        <title>Dyadobacter roseus sp. nov., isolated from rose rhizosphere soil.</title>
        <authorList>
            <person name="Chen L."/>
        </authorList>
    </citation>
    <scope>NUCLEOTIDE SEQUENCE [LARGE SCALE GENOMIC DNA]</scope>
    <source>
        <strain evidence="4 5">RS19</strain>
    </source>
</reference>
<dbReference type="PANTHER" id="PTHR42796:SF4">
    <property type="entry name" value="FUMARYLACETOACETATE HYDROLASE DOMAIN-CONTAINING PROTEIN 2A"/>
    <property type="match status" value="1"/>
</dbReference>
<dbReference type="GO" id="GO:0046872">
    <property type="term" value="F:metal ion binding"/>
    <property type="evidence" value="ECO:0007669"/>
    <property type="project" value="UniProtKB-KW"/>
</dbReference>
<proteinExistence type="inferred from homology"/>
<dbReference type="SUPFAM" id="SSF56529">
    <property type="entry name" value="FAH"/>
    <property type="match status" value="1"/>
</dbReference>
<dbReference type="InterPro" id="IPR051121">
    <property type="entry name" value="FAH"/>
</dbReference>
<evidence type="ECO:0000313" key="5">
    <source>
        <dbReference type="Proteomes" id="UP000256373"/>
    </source>
</evidence>
<dbReference type="GO" id="GO:0016853">
    <property type="term" value="F:isomerase activity"/>
    <property type="evidence" value="ECO:0007669"/>
    <property type="project" value="UniProtKB-ARBA"/>
</dbReference>
<comment type="similarity">
    <text evidence="1">Belongs to the FAH family.</text>
</comment>
<evidence type="ECO:0000256" key="2">
    <source>
        <dbReference type="ARBA" id="ARBA00022723"/>
    </source>
</evidence>
<keyword evidence="2" id="KW-0479">Metal-binding</keyword>
<dbReference type="PANTHER" id="PTHR42796">
    <property type="entry name" value="FUMARYLACETOACETATE HYDROLASE DOMAIN-CONTAINING PROTEIN 2A-RELATED"/>
    <property type="match status" value="1"/>
</dbReference>
<dbReference type="InterPro" id="IPR011234">
    <property type="entry name" value="Fumarylacetoacetase-like_C"/>
</dbReference>
<evidence type="ECO:0000259" key="3">
    <source>
        <dbReference type="Pfam" id="PF01557"/>
    </source>
</evidence>
<name>A0A3D8YG10_9BACT</name>
<sequence length="288" mass="31487">MKLFRFGAFEQEKAGVELADGTKIDVSAFGEDYNEKFFATDGVKRLEEWLTTNAASAPKVEDGFRFGSCVARPSKIVCIGMNYAKHAYESGATELPKEPIIFFKATSALCGPNDNVIIPRNSEKTDWEVELAVIIGKKASYVEEADALNYVAGYAVHNDYSERAYQLERGGQWVKGKSNDTFAPLGPYFVPASQVADANNLDLWLTLNGKKIQDSNTSDMIFHIPFLVSYLSQFMTLLPGDMITTGTPAGVGLGMKPQVYLKAGDVVELGIEGLGQQKQEAVAWTPVA</sequence>
<dbReference type="Gene3D" id="3.90.850.10">
    <property type="entry name" value="Fumarylacetoacetase-like, C-terminal domain"/>
    <property type="match status" value="1"/>
</dbReference>
<keyword evidence="5" id="KW-1185">Reference proteome</keyword>
<protein>
    <submittedName>
        <fullName evidence="4">Ureidoglycolate lyase</fullName>
    </submittedName>
</protein>
<evidence type="ECO:0000313" key="4">
    <source>
        <dbReference type="EMBL" id="REA63250.1"/>
    </source>
</evidence>
<dbReference type="OrthoDB" id="9805307at2"/>
<dbReference type="Proteomes" id="UP000256373">
    <property type="component" value="Unassembled WGS sequence"/>
</dbReference>
<dbReference type="Pfam" id="PF01557">
    <property type="entry name" value="FAA_hydrolase"/>
    <property type="match status" value="1"/>
</dbReference>
<comment type="caution">
    <text evidence="4">The sequence shown here is derived from an EMBL/GenBank/DDBJ whole genome shotgun (WGS) entry which is preliminary data.</text>
</comment>
<accession>A0A3D8YG10</accession>
<dbReference type="AlphaFoldDB" id="A0A3D8YG10"/>
<gene>
    <name evidence="4" type="ORF">DSL64_06445</name>
</gene>
<dbReference type="RefSeq" id="WP_115829838.1">
    <property type="nucleotide sequence ID" value="NZ_QNUL01000003.1"/>
</dbReference>
<organism evidence="4 5">
    <name type="scientific">Dyadobacter luteus</name>
    <dbReference type="NCBI Taxonomy" id="2259619"/>
    <lineage>
        <taxon>Bacteria</taxon>
        <taxon>Pseudomonadati</taxon>
        <taxon>Bacteroidota</taxon>
        <taxon>Cytophagia</taxon>
        <taxon>Cytophagales</taxon>
        <taxon>Spirosomataceae</taxon>
        <taxon>Dyadobacter</taxon>
    </lineage>
</organism>
<dbReference type="GO" id="GO:0019752">
    <property type="term" value="P:carboxylic acid metabolic process"/>
    <property type="evidence" value="ECO:0007669"/>
    <property type="project" value="UniProtKB-ARBA"/>
</dbReference>